<accession>Q01TV8</accession>
<reference evidence="3" key="1">
    <citation type="submission" date="2006-10" db="EMBL/GenBank/DDBJ databases">
        <title>Complete sequence of Solibacter usitatus Ellin6076.</title>
        <authorList>
            <consortium name="US DOE Joint Genome Institute"/>
            <person name="Copeland A."/>
            <person name="Lucas S."/>
            <person name="Lapidus A."/>
            <person name="Barry K."/>
            <person name="Detter J.C."/>
            <person name="Glavina del Rio T."/>
            <person name="Hammon N."/>
            <person name="Israni S."/>
            <person name="Dalin E."/>
            <person name="Tice H."/>
            <person name="Pitluck S."/>
            <person name="Thompson L.S."/>
            <person name="Brettin T."/>
            <person name="Bruce D."/>
            <person name="Han C."/>
            <person name="Tapia R."/>
            <person name="Gilna P."/>
            <person name="Schmutz J."/>
            <person name="Larimer F."/>
            <person name="Land M."/>
            <person name="Hauser L."/>
            <person name="Kyrpides N."/>
            <person name="Mikhailova N."/>
            <person name="Janssen P.H."/>
            <person name="Kuske C.R."/>
            <person name="Richardson P."/>
        </authorList>
    </citation>
    <scope>NUCLEOTIDE SEQUENCE</scope>
    <source>
        <strain evidence="3">Ellin6076</strain>
    </source>
</reference>
<gene>
    <name evidence="3" type="ordered locus">Acid_5971</name>
</gene>
<evidence type="ECO:0000313" key="3">
    <source>
        <dbReference type="EMBL" id="ABJ86912.1"/>
    </source>
</evidence>
<keyword evidence="2" id="KW-0732">Signal</keyword>
<dbReference type="KEGG" id="sus:Acid_5971"/>
<feature type="compositionally biased region" description="Low complexity" evidence="1">
    <location>
        <begin position="48"/>
        <end position="64"/>
    </location>
</feature>
<name>Q01TV8_SOLUE</name>
<feature type="compositionally biased region" description="Basic and acidic residues" evidence="1">
    <location>
        <begin position="25"/>
        <end position="34"/>
    </location>
</feature>
<dbReference type="HOGENOM" id="CLU_1395496_0_0_0"/>
<dbReference type="STRING" id="234267.Acid_5971"/>
<evidence type="ECO:0000256" key="1">
    <source>
        <dbReference type="SAM" id="MobiDB-lite"/>
    </source>
</evidence>
<dbReference type="OrthoDB" id="120692at2"/>
<feature type="chain" id="PRO_5004162606" evidence="2">
    <location>
        <begin position="22"/>
        <end position="195"/>
    </location>
</feature>
<feature type="compositionally biased region" description="Basic and acidic residues" evidence="1">
    <location>
        <begin position="65"/>
        <end position="88"/>
    </location>
</feature>
<organism evidence="3">
    <name type="scientific">Solibacter usitatus (strain Ellin6076)</name>
    <dbReference type="NCBI Taxonomy" id="234267"/>
    <lineage>
        <taxon>Bacteria</taxon>
        <taxon>Pseudomonadati</taxon>
        <taxon>Acidobacteriota</taxon>
        <taxon>Terriglobia</taxon>
        <taxon>Bryobacterales</taxon>
        <taxon>Solibacteraceae</taxon>
        <taxon>Candidatus Solibacter</taxon>
    </lineage>
</organism>
<sequence precursor="true">MKKLMVSAAALSVALLIPVYAQERGHERGQEQHGGRVGGGYVPPHGPAPRAQQPQHEAQQPQHEMQQRDRAEPNHNFRDVPSHPEAPHVHPNGEWVGHDNFRRGDARLHVDRPFEHGRFALGFGPSHVFHIQGGNRDRFWFNGAYFRVAPFDYAYVADWDWNGDPIVIYEDPDDPGWYLAYNPRLGTYVHVMYGQ</sequence>
<evidence type="ECO:0000256" key="2">
    <source>
        <dbReference type="SAM" id="SignalP"/>
    </source>
</evidence>
<dbReference type="InParanoid" id="Q01TV8"/>
<dbReference type="EMBL" id="CP000473">
    <property type="protein sequence ID" value="ABJ86912.1"/>
    <property type="molecule type" value="Genomic_DNA"/>
</dbReference>
<dbReference type="AlphaFoldDB" id="Q01TV8"/>
<proteinExistence type="predicted"/>
<feature type="signal peptide" evidence="2">
    <location>
        <begin position="1"/>
        <end position="21"/>
    </location>
</feature>
<protein>
    <submittedName>
        <fullName evidence="3">Uncharacterized protein</fullName>
    </submittedName>
</protein>
<feature type="region of interest" description="Disordered" evidence="1">
    <location>
        <begin position="25"/>
        <end position="97"/>
    </location>
</feature>